<dbReference type="Proteomes" id="UP000187283">
    <property type="component" value="Unassembled WGS sequence"/>
</dbReference>
<feature type="region of interest" description="Disordered" evidence="4">
    <location>
        <begin position="517"/>
        <end position="585"/>
    </location>
</feature>
<feature type="compositionally biased region" description="Low complexity" evidence="4">
    <location>
        <begin position="828"/>
        <end position="842"/>
    </location>
</feature>
<dbReference type="SMART" id="SM00717">
    <property type="entry name" value="SANT"/>
    <property type="match status" value="1"/>
</dbReference>
<feature type="compositionally biased region" description="Polar residues" evidence="4">
    <location>
        <begin position="443"/>
        <end position="484"/>
    </location>
</feature>
<reference evidence="7 8" key="1">
    <citation type="submission" date="2017-01" db="EMBL/GenBank/DDBJ databases">
        <authorList>
            <person name="Mah S.A."/>
            <person name="Swanson W.J."/>
            <person name="Moy G.W."/>
            <person name="Vacquier V.D."/>
        </authorList>
    </citation>
    <scope>NUCLEOTIDE SEQUENCE [LARGE SCALE GENOMIC DNA]</scope>
    <source>
        <strain evidence="7 8">GSMNP</strain>
    </source>
</reference>
<feature type="compositionally biased region" description="Polar residues" evidence="4">
    <location>
        <begin position="2069"/>
        <end position="2084"/>
    </location>
</feature>
<dbReference type="EMBL" id="LSSN01000010">
    <property type="protein sequence ID" value="OMJ26523.1"/>
    <property type="molecule type" value="Genomic_DNA"/>
</dbReference>
<feature type="compositionally biased region" description="Polar residues" evidence="4">
    <location>
        <begin position="769"/>
        <end position="779"/>
    </location>
</feature>
<feature type="compositionally biased region" description="Polar residues" evidence="4">
    <location>
        <begin position="1579"/>
        <end position="1593"/>
    </location>
</feature>
<feature type="compositionally biased region" description="Low complexity" evidence="4">
    <location>
        <begin position="211"/>
        <end position="221"/>
    </location>
</feature>
<feature type="region of interest" description="Disordered" evidence="4">
    <location>
        <begin position="769"/>
        <end position="861"/>
    </location>
</feature>
<feature type="compositionally biased region" description="Polar residues" evidence="4">
    <location>
        <begin position="795"/>
        <end position="805"/>
    </location>
</feature>
<dbReference type="InterPro" id="IPR037830">
    <property type="entry name" value="ZZZ3"/>
</dbReference>
<feature type="domain" description="Myb-like" evidence="5">
    <location>
        <begin position="1758"/>
        <end position="1814"/>
    </location>
</feature>
<dbReference type="InterPro" id="IPR043145">
    <property type="entry name" value="Znf_ZZ_sf"/>
</dbReference>
<feature type="compositionally biased region" description="Polar residues" evidence="4">
    <location>
        <begin position="200"/>
        <end position="210"/>
    </location>
</feature>
<evidence type="ECO:0000256" key="3">
    <source>
        <dbReference type="ARBA" id="ARBA00022833"/>
    </source>
</evidence>
<dbReference type="PANTHER" id="PTHR22705:SF0">
    <property type="entry name" value="ZZ-TYPE ZINC FINGER-CONTAINING PROTEIN 3"/>
    <property type="match status" value="1"/>
</dbReference>
<feature type="region of interest" description="Disordered" evidence="4">
    <location>
        <begin position="1728"/>
        <end position="1765"/>
    </location>
</feature>
<feature type="compositionally biased region" description="Low complexity" evidence="4">
    <location>
        <begin position="132"/>
        <end position="146"/>
    </location>
</feature>
<feature type="compositionally biased region" description="Polar residues" evidence="4">
    <location>
        <begin position="178"/>
        <end position="192"/>
    </location>
</feature>
<dbReference type="CDD" id="cd00167">
    <property type="entry name" value="SANT"/>
    <property type="match status" value="1"/>
</dbReference>
<feature type="region of interest" description="Disordered" evidence="4">
    <location>
        <begin position="427"/>
        <end position="484"/>
    </location>
</feature>
<name>A0A1R1YI22_9FUNG</name>
<dbReference type="OrthoDB" id="424753at2759"/>
<feature type="region of interest" description="Disordered" evidence="4">
    <location>
        <begin position="2020"/>
        <end position="2084"/>
    </location>
</feature>
<comment type="caution">
    <text evidence="7">The sequence shown here is derived from an EMBL/GenBank/DDBJ whole genome shotgun (WGS) entry which is preliminary data.</text>
</comment>
<feature type="compositionally biased region" description="Basic and acidic residues" evidence="4">
    <location>
        <begin position="1598"/>
        <end position="1608"/>
    </location>
</feature>
<accession>A0A1R1YI22</accession>
<feature type="region of interest" description="Disordered" evidence="4">
    <location>
        <begin position="178"/>
        <end position="247"/>
    </location>
</feature>
<evidence type="ECO:0000256" key="4">
    <source>
        <dbReference type="SAM" id="MobiDB-lite"/>
    </source>
</evidence>
<dbReference type="SUPFAM" id="SSF57850">
    <property type="entry name" value="RING/U-box"/>
    <property type="match status" value="1"/>
</dbReference>
<dbReference type="Gene3D" id="3.30.60.90">
    <property type="match status" value="1"/>
</dbReference>
<feature type="region of interest" description="Disordered" evidence="4">
    <location>
        <begin position="117"/>
        <end position="146"/>
    </location>
</feature>
<dbReference type="InterPro" id="IPR001005">
    <property type="entry name" value="SANT/Myb"/>
</dbReference>
<feature type="compositionally biased region" description="Basic and acidic residues" evidence="4">
    <location>
        <begin position="1735"/>
        <end position="1749"/>
    </location>
</feature>
<feature type="region of interest" description="Disordered" evidence="4">
    <location>
        <begin position="1938"/>
        <end position="1992"/>
    </location>
</feature>
<feature type="region of interest" description="Disordered" evidence="4">
    <location>
        <begin position="937"/>
        <end position="973"/>
    </location>
</feature>
<feature type="region of interest" description="Disordered" evidence="4">
    <location>
        <begin position="1639"/>
        <end position="1669"/>
    </location>
</feature>
<feature type="domain" description="HTH myb-type" evidence="6">
    <location>
        <begin position="1765"/>
        <end position="1818"/>
    </location>
</feature>
<feature type="compositionally biased region" description="Polar residues" evidence="4">
    <location>
        <begin position="232"/>
        <end position="247"/>
    </location>
</feature>
<feature type="compositionally biased region" description="Basic and acidic residues" evidence="4">
    <location>
        <begin position="1970"/>
        <end position="1984"/>
    </location>
</feature>
<feature type="region of interest" description="Disordered" evidence="4">
    <location>
        <begin position="1"/>
        <end position="42"/>
    </location>
</feature>
<evidence type="ECO:0000313" key="7">
    <source>
        <dbReference type="EMBL" id="OMJ26523.1"/>
    </source>
</evidence>
<organism evidence="7 8">
    <name type="scientific">Smittium culicis</name>
    <dbReference type="NCBI Taxonomy" id="133412"/>
    <lineage>
        <taxon>Eukaryota</taxon>
        <taxon>Fungi</taxon>
        <taxon>Fungi incertae sedis</taxon>
        <taxon>Zoopagomycota</taxon>
        <taxon>Kickxellomycotina</taxon>
        <taxon>Harpellomycetes</taxon>
        <taxon>Harpellales</taxon>
        <taxon>Legeriomycetaceae</taxon>
        <taxon>Smittium</taxon>
    </lineage>
</organism>
<evidence type="ECO:0000256" key="1">
    <source>
        <dbReference type="ARBA" id="ARBA00022723"/>
    </source>
</evidence>
<evidence type="ECO:0000256" key="2">
    <source>
        <dbReference type="ARBA" id="ARBA00022771"/>
    </source>
</evidence>
<evidence type="ECO:0000259" key="6">
    <source>
        <dbReference type="PROSITE" id="PS51294"/>
    </source>
</evidence>
<proteinExistence type="predicted"/>
<dbReference type="Pfam" id="PF00249">
    <property type="entry name" value="Myb_DNA-binding"/>
    <property type="match status" value="1"/>
</dbReference>
<feature type="compositionally biased region" description="Polar residues" evidence="4">
    <location>
        <begin position="117"/>
        <end position="131"/>
    </location>
</feature>
<feature type="compositionally biased region" description="Low complexity" evidence="4">
    <location>
        <begin position="13"/>
        <end position="38"/>
    </location>
</feature>
<feature type="region of interest" description="Disordered" evidence="4">
    <location>
        <begin position="1576"/>
        <end position="1611"/>
    </location>
</feature>
<keyword evidence="2" id="KW-0863">Zinc-finger</keyword>
<keyword evidence="8" id="KW-1185">Reference proteome</keyword>
<gene>
    <name evidence="7" type="ORF">AYI70_g86</name>
</gene>
<keyword evidence="3" id="KW-0862">Zinc</keyword>
<feature type="compositionally biased region" description="Polar residues" evidence="4">
    <location>
        <begin position="1651"/>
        <end position="1664"/>
    </location>
</feature>
<feature type="region of interest" description="Disordered" evidence="4">
    <location>
        <begin position="315"/>
        <end position="395"/>
    </location>
</feature>
<feature type="compositionally biased region" description="Polar residues" evidence="4">
    <location>
        <begin position="517"/>
        <end position="541"/>
    </location>
</feature>
<feature type="region of interest" description="Disordered" evidence="4">
    <location>
        <begin position="1835"/>
        <end position="1885"/>
    </location>
</feature>
<feature type="compositionally biased region" description="Low complexity" evidence="4">
    <location>
        <begin position="1957"/>
        <end position="1969"/>
    </location>
</feature>
<dbReference type="InterPro" id="IPR017930">
    <property type="entry name" value="Myb_dom"/>
</dbReference>
<keyword evidence="1" id="KW-0479">Metal-binding</keyword>
<feature type="compositionally biased region" description="Low complexity" evidence="4">
    <location>
        <begin position="566"/>
        <end position="579"/>
    </location>
</feature>
<sequence length="2336" mass="259082">MDVSVLDTKNNDHSNQNSQNSNKNQQDSFNSNNSPNFQYEPLSIPTDISLSQRIQDDPNFEQEYVSKRNRSFKHASNNSYSPRYKYPQKRSSNSYYSNDQYQSSAYNRKSGKINFKINSSFPTKTRKNPFTSYKPSSSYPIKKSGSYRFDKNTESYRYRASNKSYDSFNYSPRFPSHNYLSNKSLPQNQPANRTHHDSNLIPSESISQKASFSSDMDISSDSNDEKTLIHDGSSSYHPHSTNQFQTPDLHQSSFDFINNIIDSSHKKISPSIPKLDITQYPHPTNNVTTNFSSSNINAQNYSNHTPIIQNTLTNIPKTPPVQSRNIPETPPVQSRNIPETPPVQTNNTPETPPVQTNNIPETPPVQTNNIPETPPVQSRNIPETPPVDSETIKMSSKKYYRELTNDLNNKSTDSKIVSDLSNKHSYSTIVPDKLSSPNKKDSLNLSRSFPSQNKDSNYATNSLNIKSNSKSTNFKSQNKLSSSKIKNLQSVYKSSRSVSDNLKSHDNFSSHKKLNSYFKNNRQSPSSLGSNIYKSNSSNLSKSHRNIKYSESSGKISESTKKPSNKHLSSSSASRNLNLDTKSNTIPKSSPCLNGDIPLLLNNKKSDILLSLENKDFLKNPEFKLVFSTLSLLKQQLCQAVTDLKKLNHLKFSALSDPKNYIDGLINKPFALALFFTIKCIYTNECPPKLQNIASIPMVNLEKYFDTATVECLEKYEYNSRSIYPDYSPFENYKDISFDDYKSHKSIIESNNQKSKLKKKILLGTNLSNSPQKSTSITKRNVCEKNKQKNKFSRKSSLIDLNSIPQPELEPTNESGEFLSFEKSNQHSIPKSPKASISKINSPPTPDKNSPKKPSISELSDSLAINNTRSYKTLSTDYTNLPNNTSERILEVHKKSSIEQNNLLQPCPISKSTARSSITSEPIGTKYQVDELTPLPFTGTISNNDHVSESSVTSPNNFRSNPEESTPKSQSNFSNSMDAIEMEKSTSHIVTAEVISHTPEQVITESITPFKSNINASQTDLNLDLQPVVITHDSISNLPKTALTTDSIIGLQISSLSRKSDVDSPLAVCSNEQSSISIPAEQKVDSDIEGPILDTSNTTNPMPLLNEKLNDFSDNNKASNNPPNTVFCSNISIDQEILPDLDLSSKLDIGSKELAFPNTEIRAAQSPTQPDVINSNINDDKQDTISLAASYTEPIPKDLDNTSTSDASACSVDSSKPLSTLGSNHLNCQSSKCLSDISTADNLTSFSHKSTNISNSVMEYAPHNIVTSNVDNSNVDNSMNDLNNVSSKSTDIGSSNFENATLLKNNNTSEPRAAHSDLISSFGVCPIQDSEHSQNTNINKNSLIDYVAPLDTNNIQDYKLDANAHSASESKVQTTSSSFVITNKNFDADSIPNTDSGKSFNQIINSNNPNQGNLNSLNTSITNENMPSGNSQIIESISPSATSRNTYRNGEFVNETHENSSQDKVPDSIHLSKIDHQVANSNDSTNVDIVPSSQNDYVDIQSCKQSHSLGLSHQHLNLQNEISFESTNTTEIQSSYSIEAINTNSEIQVKKESVQNYNNIDLANSISNNDSITSIVKTEPSSNQSNSASTNGPIENKLTQDDSEKDIKPSYNTTLPKERVIELDPILKSIENDLLNFANSFDPHSNRTSKKSTAYKSRNKSLGSDSEHSVNKAYISRGPINSNENLDISSDITFPNSGTLNIDELFDIGPRTAVEPIIKLIEFRTNQKKKSRLKSNPEKLSKLSKKDRNLTPGYNPPPPSVFNKPWSEYEQNRLEELLEIYPDEPVANNRWRKISDALGTRTMRQVASRVQKYFIKLNLAGLPIPGRIPDFSKWSSLQKEKRKSSKKHSAEGNAVENTAAPARKKKPKASDEPVSDLNFYGTSDNNSERNEFAELYQGSDLFSMVKGRKRGRKPKNFGGYDVEPSSLQTEEFSYRVNEVQSLPTRKPKKSKDQFITSDSSSVSRRVSNSKAKEVLNKQGNKPDKLSSNNFSEKVDSEFDVEINIESLDESEPSMPIELFGVEHSSHHPGGNASKPGKGEVRKSSKSQNNSKFPENGDLSGNQRKKHKSNSYATSGSNGKNKSNLESGIKFREHSGSNKTDIYGQKNINIPNSVLHVGYRCDNCYAEPIVGTRWHCIDCSSRNKHKHAGSAAPGASNDMDAYGFDKSVGDDSNSFGVDFDLCDECMTENNLAFQSGVFGVKGGSNDLVAIHNHKHRFLPIERPDFETNEDDHFDEPDNSQCAYNGSNQAGNDGFDDLAVGGDSGSYYSGNGPISMYSGALASKAGGSSKNRGDSVSRPNQGMDNIGDFDYEDFDFSQIDGNTQSIFSSIFKDYEYLA</sequence>
<evidence type="ECO:0000313" key="8">
    <source>
        <dbReference type="Proteomes" id="UP000187283"/>
    </source>
</evidence>
<dbReference type="PROSITE" id="PS51294">
    <property type="entry name" value="HTH_MYB"/>
    <property type="match status" value="1"/>
</dbReference>
<dbReference type="GO" id="GO:0008270">
    <property type="term" value="F:zinc ion binding"/>
    <property type="evidence" value="ECO:0007669"/>
    <property type="project" value="UniProtKB-KW"/>
</dbReference>
<feature type="compositionally biased region" description="Polar residues" evidence="4">
    <location>
        <begin position="939"/>
        <end position="960"/>
    </location>
</feature>
<evidence type="ECO:0000259" key="5">
    <source>
        <dbReference type="PROSITE" id="PS50090"/>
    </source>
</evidence>
<dbReference type="PROSITE" id="PS50090">
    <property type="entry name" value="MYB_LIKE"/>
    <property type="match status" value="1"/>
</dbReference>
<feature type="compositionally biased region" description="Polar residues" evidence="4">
    <location>
        <begin position="315"/>
        <end position="381"/>
    </location>
</feature>
<dbReference type="SUPFAM" id="SSF46689">
    <property type="entry name" value="Homeodomain-like"/>
    <property type="match status" value="1"/>
</dbReference>
<dbReference type="PANTHER" id="PTHR22705">
    <property type="entry name" value="ZINC FINGER, ZZ DOMAIN CONTAINING 3"/>
    <property type="match status" value="1"/>
</dbReference>
<dbReference type="InterPro" id="IPR009057">
    <property type="entry name" value="Homeodomain-like_sf"/>
</dbReference>
<dbReference type="Gene3D" id="1.10.10.60">
    <property type="entry name" value="Homeodomain-like"/>
    <property type="match status" value="1"/>
</dbReference>
<dbReference type="STRING" id="133412.A0A1R1YI22"/>
<protein>
    <submittedName>
        <fullName evidence="7">ZZ-type zinc finger-containing protein 3</fullName>
    </submittedName>
</protein>
<feature type="region of interest" description="Disordered" evidence="4">
    <location>
        <begin position="67"/>
        <end position="98"/>
    </location>
</feature>